<proteinExistence type="predicted"/>
<organism evidence="2 3">
    <name type="scientific">Patella caerulea</name>
    <name type="common">Rayed Mediterranean limpet</name>
    <dbReference type="NCBI Taxonomy" id="87958"/>
    <lineage>
        <taxon>Eukaryota</taxon>
        <taxon>Metazoa</taxon>
        <taxon>Spiralia</taxon>
        <taxon>Lophotrochozoa</taxon>
        <taxon>Mollusca</taxon>
        <taxon>Gastropoda</taxon>
        <taxon>Patellogastropoda</taxon>
        <taxon>Patelloidea</taxon>
        <taxon>Patellidae</taxon>
        <taxon>Patella</taxon>
    </lineage>
</organism>
<keyword evidence="3" id="KW-1185">Reference proteome</keyword>
<feature type="compositionally biased region" description="Low complexity" evidence="1">
    <location>
        <begin position="44"/>
        <end position="53"/>
    </location>
</feature>
<reference evidence="2 3" key="1">
    <citation type="submission" date="2024-01" db="EMBL/GenBank/DDBJ databases">
        <title>The genome of the rayed Mediterranean limpet Patella caerulea (Linnaeus, 1758).</title>
        <authorList>
            <person name="Anh-Thu Weber A."/>
            <person name="Halstead-Nussloch G."/>
        </authorList>
    </citation>
    <scope>NUCLEOTIDE SEQUENCE [LARGE SCALE GENOMIC DNA]</scope>
    <source>
        <strain evidence="2">AATW-2023a</strain>
        <tissue evidence="2">Whole specimen</tissue>
    </source>
</reference>
<feature type="compositionally biased region" description="Polar residues" evidence="1">
    <location>
        <begin position="542"/>
        <end position="563"/>
    </location>
</feature>
<sequence>MILEAHVVNEKKFSNSPILGEDIFDMDGVDVLEEATVPEEGMVSSSNSNSQSSVTDGSFLCDPSSSMFPYRCNELDMDSDDCSLKSLQNDIIARRNKSSTAPFNGNLPRLRIEKTSKEPFLKYFGLVPNSKEVSIIKEHKDVTDIDCEIIAVEGLDHIDNVPMTSPRTPHSLMSQLSRDHEGSSRKRLFSLSGPVSDTENQSDDILPKTSFQGSLLGIDFSSFLGQRVRKHVKADSSMHVIKSVESYCTTTWIKNDFVEKLRFRQSDYPVTFRKKKKGSNRHRRCHEYKFNSMERREFMKVARTGLNKEGRRLKRQMKKLTIRLKRLSEDVIEEWTKPKPITIWIDDDISIVEVEPPPGITASFSGQNFPNRFYPYRPGPATYRNAFQPKRFCEPRPQYLVKKVDKQLNGFKSREVLFYPLNEDSNKTHSFPKHAVHRSRNLGPASRRKQNFSQLRTEMQDDSISIRSLSSDEDDNILDSNPNGKPKPNGSLDQKLGFPFNYGVNSHSQSSSNQSSSSQFKKSKSIHNSSLTKQSVPKVATCISSTSTGHSRPQQIPTSNPSLKANIMRAGTSGNLAYRLQSNYKPERRQSFSQGDKVNSSSALNHNVKSQELYNLLVSNNNKQPINTCTKQQQVIANNSTKKTNSGSSSPLTIASVYSLSGKDNETPLARVNIEIGQIGSLTGGSNDSPLVFPTGIKANQFVTNSIPIPPLPPVSKTKMAEYIVERNIDSDTNEVVEIICIEDDS</sequence>
<evidence type="ECO:0000313" key="3">
    <source>
        <dbReference type="Proteomes" id="UP001347796"/>
    </source>
</evidence>
<accession>A0AAN8JKS2</accession>
<name>A0AAN8JKS2_PATCE</name>
<dbReference type="EMBL" id="JAZGQO010000010">
    <property type="protein sequence ID" value="KAK6177095.1"/>
    <property type="molecule type" value="Genomic_DNA"/>
</dbReference>
<dbReference type="AlphaFoldDB" id="A0AAN8JKS2"/>
<comment type="caution">
    <text evidence="2">The sequence shown here is derived from an EMBL/GenBank/DDBJ whole genome shotgun (WGS) entry which is preliminary data.</text>
</comment>
<feature type="compositionally biased region" description="Polar residues" evidence="1">
    <location>
        <begin position="526"/>
        <end position="535"/>
    </location>
</feature>
<feature type="region of interest" description="Disordered" evidence="1">
    <location>
        <begin position="38"/>
        <end position="57"/>
    </location>
</feature>
<dbReference type="Proteomes" id="UP001347796">
    <property type="component" value="Unassembled WGS sequence"/>
</dbReference>
<evidence type="ECO:0000256" key="1">
    <source>
        <dbReference type="SAM" id="MobiDB-lite"/>
    </source>
</evidence>
<feature type="region of interest" description="Disordered" evidence="1">
    <location>
        <begin position="160"/>
        <end position="180"/>
    </location>
</feature>
<feature type="compositionally biased region" description="Low complexity" evidence="1">
    <location>
        <begin position="506"/>
        <end position="520"/>
    </location>
</feature>
<feature type="region of interest" description="Disordered" evidence="1">
    <location>
        <begin position="428"/>
        <end position="566"/>
    </location>
</feature>
<evidence type="ECO:0000313" key="2">
    <source>
        <dbReference type="EMBL" id="KAK6177095.1"/>
    </source>
</evidence>
<gene>
    <name evidence="2" type="ORF">SNE40_015269</name>
</gene>
<protein>
    <submittedName>
        <fullName evidence="2">Uncharacterized protein</fullName>
    </submittedName>
</protein>
<feature type="compositionally biased region" description="Basic residues" evidence="1">
    <location>
        <begin position="430"/>
        <end position="450"/>
    </location>
</feature>
<feature type="compositionally biased region" description="Polar residues" evidence="1">
    <location>
        <begin position="162"/>
        <end position="176"/>
    </location>
</feature>